<evidence type="ECO:0000313" key="1">
    <source>
        <dbReference type="EMBL" id="GAA07396.1"/>
    </source>
</evidence>
<reference evidence="1 2" key="1">
    <citation type="journal article" date="2011" name="Biochem. Biophys. Res. Commun.">
        <title>Increased number of Arginine-based salt bridges contributes to the thermotolerance of thermotolerant acetic acid bacteria, Acetobacter tropicalis SKU1100.</title>
        <authorList>
            <person name="Matsutani M."/>
            <person name="Hirakawa H."/>
            <person name="Nishikura M."/>
            <person name="Soemphol W."/>
            <person name="Ali I.A.I."/>
            <person name="Yakushi T."/>
            <person name="Matsushita K."/>
        </authorList>
    </citation>
    <scope>NUCLEOTIDE SEQUENCE [LARGE SCALE GENOMIC DNA]</scope>
    <source>
        <strain evidence="1 2">NBRC 101654</strain>
    </source>
</reference>
<proteinExistence type="predicted"/>
<dbReference type="Proteomes" id="UP000004319">
    <property type="component" value="Unassembled WGS sequence"/>
</dbReference>
<accession>F7VAK1</accession>
<sequence length="51" mass="5898">MFQFLDFLKKWPLWPLFLFSVLPFCQQAICAAKTLLPVPVLKTDFTVPVKA</sequence>
<protein>
    <submittedName>
        <fullName evidence="1">Uncharacterized protein</fullName>
    </submittedName>
</protein>
<name>F7VAK1_9PROT</name>
<dbReference type="AlphaFoldDB" id="F7VAK1"/>
<comment type="caution">
    <text evidence="1">The sequence shown here is derived from an EMBL/GenBank/DDBJ whole genome shotgun (WGS) entry which is preliminary data.</text>
</comment>
<gene>
    <name evidence="1" type="ORF">ATPR_0400</name>
</gene>
<dbReference type="EMBL" id="BABS01000007">
    <property type="protein sequence ID" value="GAA07396.1"/>
    <property type="molecule type" value="Genomic_DNA"/>
</dbReference>
<evidence type="ECO:0000313" key="2">
    <source>
        <dbReference type="Proteomes" id="UP000004319"/>
    </source>
</evidence>
<organism evidence="1 2">
    <name type="scientific">Acetobacter tropicalis NBRC 101654</name>
    <dbReference type="NCBI Taxonomy" id="749388"/>
    <lineage>
        <taxon>Bacteria</taxon>
        <taxon>Pseudomonadati</taxon>
        <taxon>Pseudomonadota</taxon>
        <taxon>Alphaproteobacteria</taxon>
        <taxon>Acetobacterales</taxon>
        <taxon>Acetobacteraceae</taxon>
        <taxon>Acetobacter</taxon>
    </lineage>
</organism>